<name>D2B3I5_STRRD</name>
<evidence type="ECO:0000259" key="1">
    <source>
        <dbReference type="Pfam" id="PF00144"/>
    </source>
</evidence>
<gene>
    <name evidence="2" type="ordered locus">Sros_4644</name>
</gene>
<evidence type="ECO:0000313" key="2">
    <source>
        <dbReference type="EMBL" id="ACZ87501.1"/>
    </source>
</evidence>
<organism evidence="2 3">
    <name type="scientific">Streptosporangium roseum (strain ATCC 12428 / DSM 43021 / JCM 3005 / KCTC 9067 / NCIMB 10171 / NRRL 2505 / NI 9100)</name>
    <dbReference type="NCBI Taxonomy" id="479432"/>
    <lineage>
        <taxon>Bacteria</taxon>
        <taxon>Bacillati</taxon>
        <taxon>Actinomycetota</taxon>
        <taxon>Actinomycetes</taxon>
        <taxon>Streptosporangiales</taxon>
        <taxon>Streptosporangiaceae</taxon>
        <taxon>Streptosporangium</taxon>
    </lineage>
</organism>
<dbReference type="Proteomes" id="UP000002029">
    <property type="component" value="Chromosome"/>
</dbReference>
<dbReference type="InterPro" id="IPR050491">
    <property type="entry name" value="AmpC-like"/>
</dbReference>
<dbReference type="Gene3D" id="3.40.710.10">
    <property type="entry name" value="DD-peptidase/beta-lactamase superfamily"/>
    <property type="match status" value="1"/>
</dbReference>
<dbReference type="Pfam" id="PF00144">
    <property type="entry name" value="Beta-lactamase"/>
    <property type="match status" value="1"/>
</dbReference>
<protein>
    <submittedName>
        <fullName evidence="2">Alkaline D-peptidase</fullName>
    </submittedName>
</protein>
<dbReference type="eggNOG" id="COG1680">
    <property type="taxonomic scope" value="Bacteria"/>
</dbReference>
<reference evidence="2 3" key="1">
    <citation type="journal article" date="2010" name="Stand. Genomic Sci.">
        <title>Complete genome sequence of Streptosporangium roseum type strain (NI 9100).</title>
        <authorList>
            <person name="Nolan M."/>
            <person name="Sikorski J."/>
            <person name="Jando M."/>
            <person name="Lucas S."/>
            <person name="Lapidus A."/>
            <person name="Glavina Del Rio T."/>
            <person name="Chen F."/>
            <person name="Tice H."/>
            <person name="Pitluck S."/>
            <person name="Cheng J.F."/>
            <person name="Chertkov O."/>
            <person name="Sims D."/>
            <person name="Meincke L."/>
            <person name="Brettin T."/>
            <person name="Han C."/>
            <person name="Detter J.C."/>
            <person name="Bruce D."/>
            <person name="Goodwin L."/>
            <person name="Land M."/>
            <person name="Hauser L."/>
            <person name="Chang Y.J."/>
            <person name="Jeffries C.D."/>
            <person name="Ivanova N."/>
            <person name="Mavromatis K."/>
            <person name="Mikhailova N."/>
            <person name="Chen A."/>
            <person name="Palaniappan K."/>
            <person name="Chain P."/>
            <person name="Rohde M."/>
            <person name="Goker M."/>
            <person name="Bristow J."/>
            <person name="Eisen J.A."/>
            <person name="Markowitz V."/>
            <person name="Hugenholtz P."/>
            <person name="Kyrpides N.C."/>
            <person name="Klenk H.P."/>
        </authorList>
    </citation>
    <scope>NUCLEOTIDE SEQUENCE [LARGE SCALE GENOMIC DNA]</scope>
    <source>
        <strain evidence="3">ATCC 12428 / DSM 43021 / JCM 3005 / NI 9100</strain>
    </source>
</reference>
<dbReference type="InterPro" id="IPR001466">
    <property type="entry name" value="Beta-lactam-related"/>
</dbReference>
<dbReference type="STRING" id="479432.Sros_4644"/>
<dbReference type="InterPro" id="IPR012338">
    <property type="entry name" value="Beta-lactam/transpept-like"/>
</dbReference>
<keyword evidence="3" id="KW-1185">Reference proteome</keyword>
<accession>D2B3I5</accession>
<proteinExistence type="predicted"/>
<dbReference type="PANTHER" id="PTHR46825">
    <property type="entry name" value="D-ALANYL-D-ALANINE-CARBOXYPEPTIDASE/ENDOPEPTIDASE AMPH"/>
    <property type="match status" value="1"/>
</dbReference>
<dbReference type="AlphaFoldDB" id="D2B3I5"/>
<dbReference type="HOGENOM" id="CLU_020027_2_3_11"/>
<dbReference type="SUPFAM" id="SSF56601">
    <property type="entry name" value="beta-lactamase/transpeptidase-like"/>
    <property type="match status" value="1"/>
</dbReference>
<sequence length="397" mass="42764">MDTVEDVRKKRQKGSAMAAHEKVQQVLDWAVAEAGIPGIVADIKDGDRTWFGTAGVADLKTGALRGPGEYLHTGSSGKAFTAAVVLSLEAEGRLSIDDPVDKWLPGVLNVNGYDGSKITIRHLLSNTSGLFVTGLAPEISHRYATRSGFAEHRFDEFSTEELLRVAVSQPPIGAPGERFGYANGGFYLAGAIIEKVTGNSYAEEVELRVAQPLGLTDTRVRPSTDTGYPDPHPRGYSNLFFKDGTDPAAVTPENWESLIEEPGLEPLDVTEFNTSLGWSAGNVVSTTGDMIRFVNALASGSLLPPAQHRQMWTTVSVEGGHWMPHARYGLGLFEFDKDAAGGRTLRGVGGSLWGSYTCVVGTPDGRHTIAVHTNTEWKTWDLMFKVIEAEFGVSIGA</sequence>
<dbReference type="PANTHER" id="PTHR46825:SF7">
    <property type="entry name" value="D-ALANYL-D-ALANINE CARBOXYPEPTIDASE"/>
    <property type="match status" value="1"/>
</dbReference>
<evidence type="ECO:0000313" key="3">
    <source>
        <dbReference type="Proteomes" id="UP000002029"/>
    </source>
</evidence>
<feature type="domain" description="Beta-lactamase-related" evidence="1">
    <location>
        <begin position="25"/>
        <end position="376"/>
    </location>
</feature>
<dbReference type="KEGG" id="sro:Sros_4644"/>
<dbReference type="EMBL" id="CP001814">
    <property type="protein sequence ID" value="ACZ87501.1"/>
    <property type="molecule type" value="Genomic_DNA"/>
</dbReference>